<organism evidence="1 2">
    <name type="scientific">Canavalia gladiata</name>
    <name type="common">Sword bean</name>
    <name type="synonym">Dolichos gladiatus</name>
    <dbReference type="NCBI Taxonomy" id="3824"/>
    <lineage>
        <taxon>Eukaryota</taxon>
        <taxon>Viridiplantae</taxon>
        <taxon>Streptophyta</taxon>
        <taxon>Embryophyta</taxon>
        <taxon>Tracheophyta</taxon>
        <taxon>Spermatophyta</taxon>
        <taxon>Magnoliopsida</taxon>
        <taxon>eudicotyledons</taxon>
        <taxon>Gunneridae</taxon>
        <taxon>Pentapetalae</taxon>
        <taxon>rosids</taxon>
        <taxon>fabids</taxon>
        <taxon>Fabales</taxon>
        <taxon>Fabaceae</taxon>
        <taxon>Papilionoideae</taxon>
        <taxon>50 kb inversion clade</taxon>
        <taxon>NPAAA clade</taxon>
        <taxon>indigoferoid/millettioid clade</taxon>
        <taxon>Phaseoleae</taxon>
        <taxon>Canavalia</taxon>
    </lineage>
</organism>
<dbReference type="SUPFAM" id="SSF56219">
    <property type="entry name" value="DNase I-like"/>
    <property type="match status" value="1"/>
</dbReference>
<gene>
    <name evidence="1" type="ORF">VNO77_37245</name>
</gene>
<evidence type="ECO:0000313" key="2">
    <source>
        <dbReference type="Proteomes" id="UP001367508"/>
    </source>
</evidence>
<dbReference type="InterPro" id="IPR036691">
    <property type="entry name" value="Endo/exonu/phosph_ase_sf"/>
</dbReference>
<evidence type="ECO:0000313" key="1">
    <source>
        <dbReference type="EMBL" id="KAK7312964.1"/>
    </source>
</evidence>
<name>A0AAN9PX12_CANGL</name>
<dbReference type="EMBL" id="JAYMYQ010000009">
    <property type="protein sequence ID" value="KAK7312964.1"/>
    <property type="molecule type" value="Genomic_DNA"/>
</dbReference>
<keyword evidence="2" id="KW-1185">Reference proteome</keyword>
<sequence length="193" mass="21666">MVSFLGTFQGVLSVCDTNCGIVEDILKEDLYGAVIFLDGVERRSMILNVYAPCEVRRQRRLQGELLKSHQGVGHCALCMLGDFHSICSPDERNGKGIQQGNVDIKAFNQFIYDLGVEEPTIMGRKFTWIFPDGKVMGRLDRIFTSWSGTICMGKPSNGSIMFLLVVEYLIGLMEKEVTNKHCPTFNSRDPSCR</sequence>
<accession>A0AAN9PX12</accession>
<dbReference type="Proteomes" id="UP001367508">
    <property type="component" value="Unassembled WGS sequence"/>
</dbReference>
<protein>
    <submittedName>
        <fullName evidence="1">Uncharacterized protein</fullName>
    </submittedName>
</protein>
<dbReference type="Gene3D" id="3.60.10.10">
    <property type="entry name" value="Endonuclease/exonuclease/phosphatase"/>
    <property type="match status" value="1"/>
</dbReference>
<dbReference type="AlphaFoldDB" id="A0AAN9PX12"/>
<comment type="caution">
    <text evidence="1">The sequence shown here is derived from an EMBL/GenBank/DDBJ whole genome shotgun (WGS) entry which is preliminary data.</text>
</comment>
<proteinExistence type="predicted"/>
<reference evidence="1 2" key="1">
    <citation type="submission" date="2024-01" db="EMBL/GenBank/DDBJ databases">
        <title>The genomes of 5 underutilized Papilionoideae crops provide insights into root nodulation and disease resistanc.</title>
        <authorList>
            <person name="Jiang F."/>
        </authorList>
    </citation>
    <scope>NUCLEOTIDE SEQUENCE [LARGE SCALE GENOMIC DNA]</scope>
    <source>
        <strain evidence="1">LVBAO_FW01</strain>
        <tissue evidence="1">Leaves</tissue>
    </source>
</reference>